<accession>A0A139N056</accession>
<evidence type="ECO:0000256" key="1">
    <source>
        <dbReference type="ARBA" id="ARBA00007905"/>
    </source>
</evidence>
<dbReference type="Gene3D" id="3.20.20.100">
    <property type="entry name" value="NADP-dependent oxidoreductase domain"/>
    <property type="match status" value="1"/>
</dbReference>
<dbReference type="PRINTS" id="PR00069">
    <property type="entry name" value="ALDKETRDTASE"/>
</dbReference>
<feature type="binding site" evidence="5">
    <location>
        <position position="110"/>
    </location>
    <ligand>
        <name>substrate</name>
    </ligand>
</feature>
<keyword evidence="2" id="KW-0521">NADP</keyword>
<comment type="similarity">
    <text evidence="1">Belongs to the aldo/keto reductase family.</text>
</comment>
<gene>
    <name evidence="8" type="ORF">SGADD02_00959</name>
</gene>
<evidence type="ECO:0000256" key="4">
    <source>
        <dbReference type="PIRSR" id="PIRSR000097-1"/>
    </source>
</evidence>
<dbReference type="AlphaFoldDB" id="A0A139N056"/>
<dbReference type="InterPro" id="IPR036812">
    <property type="entry name" value="NAD(P)_OxRdtase_dom_sf"/>
</dbReference>
<dbReference type="InterPro" id="IPR023210">
    <property type="entry name" value="NADP_OxRdtase_dom"/>
</dbReference>
<dbReference type="InterPro" id="IPR018170">
    <property type="entry name" value="Aldo/ket_reductase_CS"/>
</dbReference>
<dbReference type="PANTHER" id="PTHR43827">
    <property type="entry name" value="2,5-DIKETO-D-GLUCONIC ACID REDUCTASE"/>
    <property type="match status" value="1"/>
</dbReference>
<dbReference type="Proteomes" id="UP000070198">
    <property type="component" value="Unassembled WGS sequence"/>
</dbReference>
<evidence type="ECO:0000256" key="3">
    <source>
        <dbReference type="ARBA" id="ARBA00023002"/>
    </source>
</evidence>
<dbReference type="PROSITE" id="PS00798">
    <property type="entry name" value="ALDOKETO_REDUCTASE_1"/>
    <property type="match status" value="1"/>
</dbReference>
<dbReference type="PROSITE" id="PS00062">
    <property type="entry name" value="ALDOKETO_REDUCTASE_2"/>
    <property type="match status" value="1"/>
</dbReference>
<reference evidence="8 9" key="1">
    <citation type="submission" date="2016-01" db="EMBL/GenBank/DDBJ databases">
        <title>Highly variable Streptococcus oralis are common among viridans streptococci isolated from primates.</title>
        <authorList>
            <person name="Denapaite D."/>
            <person name="Rieger M."/>
            <person name="Koendgen S."/>
            <person name="Brueckner R."/>
            <person name="Ochigava I."/>
            <person name="Kappeler P."/>
            <person name="Maetz-Rensing K."/>
            <person name="Leendertz F."/>
            <person name="Hakenbeck R."/>
        </authorList>
    </citation>
    <scope>NUCLEOTIDE SEQUENCE [LARGE SCALE GENOMIC DNA]</scope>
    <source>
        <strain evidence="8 9">DD02</strain>
    </source>
</reference>
<proteinExistence type="inferred from homology"/>
<evidence type="ECO:0000313" key="8">
    <source>
        <dbReference type="EMBL" id="KXT69312.1"/>
    </source>
</evidence>
<feature type="site" description="Lowers pKa of active site Tyr" evidence="6">
    <location>
        <position position="77"/>
    </location>
</feature>
<sequence>MIQQPTITLNNGVKMPMVGFGVFQIPDPDVCQKAVEEAIKTGYRLIDTAEAYGNEEAVGKAIKASGVPREELFITTKAFIQHINYEGAKEAFEESLRKLDTDYIDLYLLHQPVGDTFGAWRALEELYKYGKIRAIGVSNFEDDQLANLAIFNDVIPAVNQIELHVFNQKDDSVAYQASKGVQVESWGAFAEGRFDVFNNPVLKAIADKYGKTTAQVMLRWQLQRGIVSLSKSAKPERVRQNFDIFDFELSDDDMAQIKTLNTNTTVFADHHEAATVELLAGFVGKSF</sequence>
<dbReference type="PIRSF" id="PIRSF000097">
    <property type="entry name" value="AKR"/>
    <property type="match status" value="1"/>
</dbReference>
<keyword evidence="3" id="KW-0560">Oxidoreductase</keyword>
<evidence type="ECO:0000256" key="6">
    <source>
        <dbReference type="PIRSR" id="PIRSR000097-3"/>
    </source>
</evidence>
<dbReference type="FunFam" id="3.20.20.100:FF:000015">
    <property type="entry name" value="Oxidoreductase, aldo/keto reductase family"/>
    <property type="match status" value="1"/>
</dbReference>
<comment type="caution">
    <text evidence="8">The sequence shown here is derived from an EMBL/GenBank/DDBJ whole genome shotgun (WGS) entry which is preliminary data.</text>
</comment>
<dbReference type="Pfam" id="PF00248">
    <property type="entry name" value="Aldo_ket_red"/>
    <property type="match status" value="1"/>
</dbReference>
<protein>
    <submittedName>
        <fullName evidence="8">Aldo/keto reductase family protein</fullName>
    </submittedName>
</protein>
<evidence type="ECO:0000259" key="7">
    <source>
        <dbReference type="Pfam" id="PF00248"/>
    </source>
</evidence>
<feature type="active site" description="Proton donor" evidence="4">
    <location>
        <position position="52"/>
    </location>
</feature>
<evidence type="ECO:0000256" key="5">
    <source>
        <dbReference type="PIRSR" id="PIRSR000097-2"/>
    </source>
</evidence>
<dbReference type="CDD" id="cd19133">
    <property type="entry name" value="AKR_AKR5F1"/>
    <property type="match status" value="1"/>
</dbReference>
<dbReference type="PANTHER" id="PTHR43827:SF3">
    <property type="entry name" value="NADP-DEPENDENT OXIDOREDUCTASE DOMAIN-CONTAINING PROTEIN"/>
    <property type="match status" value="1"/>
</dbReference>
<evidence type="ECO:0000256" key="2">
    <source>
        <dbReference type="ARBA" id="ARBA00022857"/>
    </source>
</evidence>
<evidence type="ECO:0000313" key="9">
    <source>
        <dbReference type="Proteomes" id="UP000070198"/>
    </source>
</evidence>
<dbReference type="RefSeq" id="WP_061458526.1">
    <property type="nucleotide sequence ID" value="NZ_KQ968746.1"/>
</dbReference>
<dbReference type="PATRIC" id="fig|315405.11.peg.1129"/>
<name>A0A139N056_9STRE</name>
<dbReference type="SUPFAM" id="SSF51430">
    <property type="entry name" value="NAD(P)-linked oxidoreductase"/>
    <property type="match status" value="1"/>
</dbReference>
<dbReference type="GO" id="GO:0016616">
    <property type="term" value="F:oxidoreductase activity, acting on the CH-OH group of donors, NAD or NADP as acceptor"/>
    <property type="evidence" value="ECO:0007669"/>
    <property type="project" value="UniProtKB-ARBA"/>
</dbReference>
<dbReference type="EMBL" id="LQOF01000199">
    <property type="protein sequence ID" value="KXT69312.1"/>
    <property type="molecule type" value="Genomic_DNA"/>
</dbReference>
<dbReference type="InterPro" id="IPR020471">
    <property type="entry name" value="AKR"/>
</dbReference>
<feature type="domain" description="NADP-dependent oxidoreductase" evidence="7">
    <location>
        <begin position="27"/>
        <end position="261"/>
    </location>
</feature>
<organism evidence="8 9">
    <name type="scientific">Streptococcus gallolyticus</name>
    <dbReference type="NCBI Taxonomy" id="315405"/>
    <lineage>
        <taxon>Bacteria</taxon>
        <taxon>Bacillati</taxon>
        <taxon>Bacillota</taxon>
        <taxon>Bacilli</taxon>
        <taxon>Lactobacillales</taxon>
        <taxon>Streptococcaceae</taxon>
        <taxon>Streptococcus</taxon>
    </lineage>
</organism>